<organism evidence="1 2">
    <name type="scientific">Paramecium sonneborni</name>
    <dbReference type="NCBI Taxonomy" id="65129"/>
    <lineage>
        <taxon>Eukaryota</taxon>
        <taxon>Sar</taxon>
        <taxon>Alveolata</taxon>
        <taxon>Ciliophora</taxon>
        <taxon>Intramacronucleata</taxon>
        <taxon>Oligohymenophorea</taxon>
        <taxon>Peniculida</taxon>
        <taxon>Parameciidae</taxon>
        <taxon>Paramecium</taxon>
    </lineage>
</organism>
<proteinExistence type="predicted"/>
<evidence type="ECO:0000313" key="2">
    <source>
        <dbReference type="Proteomes" id="UP000692954"/>
    </source>
</evidence>
<comment type="caution">
    <text evidence="1">The sequence shown here is derived from an EMBL/GenBank/DDBJ whole genome shotgun (WGS) entry which is preliminary data.</text>
</comment>
<keyword evidence="2" id="KW-1185">Reference proteome</keyword>
<protein>
    <submittedName>
        <fullName evidence="1">Uncharacterized protein</fullName>
    </submittedName>
</protein>
<accession>A0A8S1LDM7</accession>
<dbReference type="Proteomes" id="UP000692954">
    <property type="component" value="Unassembled WGS sequence"/>
</dbReference>
<dbReference type="EMBL" id="CAJJDN010000019">
    <property type="protein sequence ID" value="CAD8064959.1"/>
    <property type="molecule type" value="Genomic_DNA"/>
</dbReference>
<evidence type="ECO:0000313" key="1">
    <source>
        <dbReference type="EMBL" id="CAD8064959.1"/>
    </source>
</evidence>
<sequence length="73" mass="8834">MHKLQQFNINVLINDRTRNNFIIKQCVCDPYHIIMLIFHLNNVNSIILIVVFFIELDLTLELCLVQRRQVYFK</sequence>
<gene>
    <name evidence="1" type="ORF">PSON_ATCC_30995.1.T0190411</name>
</gene>
<reference evidence="1" key="1">
    <citation type="submission" date="2021-01" db="EMBL/GenBank/DDBJ databases">
        <authorList>
            <consortium name="Genoscope - CEA"/>
            <person name="William W."/>
        </authorList>
    </citation>
    <scope>NUCLEOTIDE SEQUENCE</scope>
</reference>
<name>A0A8S1LDM7_9CILI</name>
<dbReference type="AlphaFoldDB" id="A0A8S1LDM7"/>